<comment type="caution">
    <text evidence="2">The sequence shown here is derived from an EMBL/GenBank/DDBJ whole genome shotgun (WGS) entry which is preliminary data.</text>
</comment>
<dbReference type="AlphaFoldDB" id="A0AAN7P6T7"/>
<proteinExistence type="predicted"/>
<dbReference type="PANTHER" id="PTHR10773">
    <property type="entry name" value="DNA-DIRECTED RNA POLYMERASES I, II, AND III SUBUNIT RPABC2"/>
    <property type="match status" value="1"/>
</dbReference>
<name>A0AAN7P6T7_9COLE</name>
<evidence type="ECO:0000313" key="3">
    <source>
        <dbReference type="Proteomes" id="UP001353858"/>
    </source>
</evidence>
<evidence type="ECO:0000256" key="1">
    <source>
        <dbReference type="SAM" id="MobiDB-lite"/>
    </source>
</evidence>
<gene>
    <name evidence="2" type="ORF">RN001_005629</name>
</gene>
<feature type="compositionally biased region" description="Acidic residues" evidence="1">
    <location>
        <begin position="143"/>
        <end position="158"/>
    </location>
</feature>
<protein>
    <submittedName>
        <fullName evidence="2">Uncharacterized protein</fullName>
    </submittedName>
</protein>
<evidence type="ECO:0000313" key="2">
    <source>
        <dbReference type="EMBL" id="KAK4882310.1"/>
    </source>
</evidence>
<keyword evidence="3" id="KW-1185">Reference proteome</keyword>
<dbReference type="EMBL" id="JARPUR010000002">
    <property type="protein sequence ID" value="KAK4882310.1"/>
    <property type="molecule type" value="Genomic_DNA"/>
</dbReference>
<dbReference type="Proteomes" id="UP001353858">
    <property type="component" value="Unassembled WGS sequence"/>
</dbReference>
<reference evidence="3" key="1">
    <citation type="submission" date="2023-01" db="EMBL/GenBank/DDBJ databases">
        <title>Key to firefly adult light organ development and bioluminescence: homeobox transcription factors regulate luciferase expression and transportation to peroxisome.</title>
        <authorList>
            <person name="Fu X."/>
        </authorList>
    </citation>
    <scope>NUCLEOTIDE SEQUENCE [LARGE SCALE GENOMIC DNA]</scope>
</reference>
<sequence length="741" mass="86737">MALFKKYLTEDELVKLIECDEFYEDMIATVESDEQEVIDENCVNVYELNNERQELVNTSCIISHTETFEGNVENIPDRKNKEDNELDLKYLPSTSMHDDEDSNTDNAEDVEDNDVNVESMPDEKKAEDNELDPEYLPSTSMQGDEDTNTDNTEAEDCDSTIKQKDTKDIRQKNKLLREKGLAYKGLKKSSENGHYLFTEDKSSRKLLPRCSSSHCKKVKNRFCSEFSELERKQCFKQSWKMSWDMRKVYVAATVQMTQTMRPAKENSKRNYSFQYYLKKKGKELQVSKTMFLNTLNLKEWSVRNWVVTSNSGMHGDSKDVNMPTKRRVSCEKKDSLLHMKDFLEKLPKLESHYCRSDTKKLYLETIFQRKMDVYRAYKQVCNENNKTILSAGRFQREMVNMNIGIHLPKKDQCDTCIGHKTGNITVEAFKDHIRKENEARAEKTKDKDLAIQNPEEIAVFTMDMQAVKLAPMIRATAIYFKTKLAVHNYTVFNLVTKNVYCYLWHEVEGGLEASVFCTIMIKHLTNYLEQHPNTKRIILYSDGCGYQNRNNTFGNALYYLSKLKNICIIQNIFERGHTQMEVDSAHSLIERRLKNKDIYLPSDYINVCKQARLAQPFSVEYLSHDYFLDYTNLSYYDSIRPGVRRHDPTINDLRCIKYEESGISFKANYSDDWKTLQRKPKHIDMNEVIIDALYKDRLKITLEKYHHLQVLKGVLPMDVHSFYGALPHLTTSFKKMKTKNK</sequence>
<dbReference type="PANTHER" id="PTHR10773:SF19">
    <property type="match status" value="1"/>
</dbReference>
<feature type="compositionally biased region" description="Acidic residues" evidence="1">
    <location>
        <begin position="98"/>
        <end position="115"/>
    </location>
</feature>
<feature type="region of interest" description="Disordered" evidence="1">
    <location>
        <begin position="90"/>
        <end position="165"/>
    </location>
</feature>
<accession>A0AAN7P6T7</accession>
<organism evidence="2 3">
    <name type="scientific">Aquatica leii</name>
    <dbReference type="NCBI Taxonomy" id="1421715"/>
    <lineage>
        <taxon>Eukaryota</taxon>
        <taxon>Metazoa</taxon>
        <taxon>Ecdysozoa</taxon>
        <taxon>Arthropoda</taxon>
        <taxon>Hexapoda</taxon>
        <taxon>Insecta</taxon>
        <taxon>Pterygota</taxon>
        <taxon>Neoptera</taxon>
        <taxon>Endopterygota</taxon>
        <taxon>Coleoptera</taxon>
        <taxon>Polyphaga</taxon>
        <taxon>Elateriformia</taxon>
        <taxon>Elateroidea</taxon>
        <taxon>Lampyridae</taxon>
        <taxon>Luciolinae</taxon>
        <taxon>Aquatica</taxon>
    </lineage>
</organism>